<dbReference type="PROSITE" id="PS00018">
    <property type="entry name" value="EF_HAND_1"/>
    <property type="match status" value="1"/>
</dbReference>
<evidence type="ECO:0000256" key="3">
    <source>
        <dbReference type="ARBA" id="ARBA00022496"/>
    </source>
</evidence>
<keyword evidence="5 7" id="KW-0472">Membrane</keyword>
<feature type="signal peptide" evidence="8">
    <location>
        <begin position="1"/>
        <end position="19"/>
    </location>
</feature>
<keyword evidence="6" id="KW-0998">Cell outer membrane</keyword>
<evidence type="ECO:0000313" key="10">
    <source>
        <dbReference type="EMBL" id="PVX28845.1"/>
    </source>
</evidence>
<name>A0A2U0SC47_9SPHN</name>
<dbReference type="Gene3D" id="2.170.130.10">
    <property type="entry name" value="TonB-dependent receptor, plug domain"/>
    <property type="match status" value="1"/>
</dbReference>
<organism evidence="10 11">
    <name type="scientific">Sphingomonas pokkalii</name>
    <dbReference type="NCBI Taxonomy" id="2175090"/>
    <lineage>
        <taxon>Bacteria</taxon>
        <taxon>Pseudomonadati</taxon>
        <taxon>Pseudomonadota</taxon>
        <taxon>Alphaproteobacteria</taxon>
        <taxon>Sphingomonadales</taxon>
        <taxon>Sphingomonadaceae</taxon>
        <taxon>Sphingomonas</taxon>
    </lineage>
</organism>
<dbReference type="InterPro" id="IPR000531">
    <property type="entry name" value="Beta-barrel_TonB"/>
</dbReference>
<comment type="caution">
    <text evidence="10">The sequence shown here is derived from an EMBL/GenBank/DDBJ whole genome shotgun (WGS) entry which is preliminary data.</text>
</comment>
<keyword evidence="4" id="KW-0408">Iron</keyword>
<dbReference type="GO" id="GO:0009279">
    <property type="term" value="C:cell outer membrane"/>
    <property type="evidence" value="ECO:0007669"/>
    <property type="project" value="UniProtKB-SubCell"/>
</dbReference>
<dbReference type="PANTHER" id="PTHR40980:SF3">
    <property type="entry name" value="TONB-DEPENDENT RECEPTOR-LIKE BETA-BARREL DOMAIN-CONTAINING PROTEIN"/>
    <property type="match status" value="1"/>
</dbReference>
<keyword evidence="10" id="KW-0675">Receptor</keyword>
<keyword evidence="3" id="KW-0406">Ion transport</keyword>
<feature type="chain" id="PRO_5015743922" evidence="8">
    <location>
        <begin position="20"/>
        <end position="981"/>
    </location>
</feature>
<accession>A0A2U0SC47</accession>
<evidence type="ECO:0000313" key="11">
    <source>
        <dbReference type="Proteomes" id="UP000245890"/>
    </source>
</evidence>
<keyword evidence="2" id="KW-0813">Transport</keyword>
<dbReference type="Gene3D" id="2.40.170.20">
    <property type="entry name" value="TonB-dependent receptor, beta-barrel domain"/>
    <property type="match status" value="1"/>
</dbReference>
<gene>
    <name evidence="10" type="ORF">DD559_05465</name>
</gene>
<evidence type="ECO:0000256" key="2">
    <source>
        <dbReference type="ARBA" id="ARBA00022448"/>
    </source>
</evidence>
<keyword evidence="11" id="KW-1185">Reference proteome</keyword>
<evidence type="ECO:0000256" key="6">
    <source>
        <dbReference type="ARBA" id="ARBA00023237"/>
    </source>
</evidence>
<keyword evidence="8" id="KW-0732">Signal</keyword>
<proteinExistence type="inferred from homology"/>
<keyword evidence="3" id="KW-0410">Iron transport</keyword>
<dbReference type="InterPro" id="IPR011662">
    <property type="entry name" value="Secretin/TonB_short_N"/>
</dbReference>
<evidence type="ECO:0000256" key="4">
    <source>
        <dbReference type="ARBA" id="ARBA00023004"/>
    </source>
</evidence>
<dbReference type="SUPFAM" id="SSF56935">
    <property type="entry name" value="Porins"/>
    <property type="match status" value="1"/>
</dbReference>
<dbReference type="Proteomes" id="UP000245890">
    <property type="component" value="Unassembled WGS sequence"/>
</dbReference>
<feature type="domain" description="Secretin/TonB short N-terminal" evidence="9">
    <location>
        <begin position="45"/>
        <end position="95"/>
    </location>
</feature>
<dbReference type="AlphaFoldDB" id="A0A2U0SC47"/>
<dbReference type="EMBL" id="QENQ01000001">
    <property type="protein sequence ID" value="PVX28845.1"/>
    <property type="molecule type" value="Genomic_DNA"/>
</dbReference>
<dbReference type="GO" id="GO:0006826">
    <property type="term" value="P:iron ion transport"/>
    <property type="evidence" value="ECO:0007669"/>
    <property type="project" value="UniProtKB-KW"/>
</dbReference>
<dbReference type="Pfam" id="PF07715">
    <property type="entry name" value="Plug"/>
    <property type="match status" value="1"/>
</dbReference>
<dbReference type="CDD" id="cd01347">
    <property type="entry name" value="ligand_gated_channel"/>
    <property type="match status" value="1"/>
</dbReference>
<dbReference type="InterPro" id="IPR012910">
    <property type="entry name" value="Plug_dom"/>
</dbReference>
<dbReference type="OrthoDB" id="5476657at2"/>
<dbReference type="PANTHER" id="PTHR40980">
    <property type="entry name" value="PLUG DOMAIN-CONTAINING PROTEIN"/>
    <property type="match status" value="1"/>
</dbReference>
<evidence type="ECO:0000259" key="9">
    <source>
        <dbReference type="SMART" id="SM00965"/>
    </source>
</evidence>
<protein>
    <submittedName>
        <fullName evidence="10">TonB-dependent receptor</fullName>
    </submittedName>
</protein>
<dbReference type="NCBIfam" id="TIGR01782">
    <property type="entry name" value="TonB-Xanth-Caul"/>
    <property type="match status" value="1"/>
</dbReference>
<evidence type="ECO:0000256" key="1">
    <source>
        <dbReference type="ARBA" id="ARBA00004442"/>
    </source>
</evidence>
<dbReference type="Pfam" id="PF00593">
    <property type="entry name" value="TonB_dep_Rec_b-barrel"/>
    <property type="match status" value="1"/>
</dbReference>
<dbReference type="SMART" id="SM00965">
    <property type="entry name" value="STN"/>
    <property type="match status" value="1"/>
</dbReference>
<dbReference type="InterPro" id="IPR018247">
    <property type="entry name" value="EF_Hand_1_Ca_BS"/>
</dbReference>
<dbReference type="InterPro" id="IPR036942">
    <property type="entry name" value="Beta-barrel_TonB_sf"/>
</dbReference>
<keyword evidence="7" id="KW-0798">TonB box</keyword>
<reference evidence="10 11" key="1">
    <citation type="submission" date="2018-05" db="EMBL/GenBank/DDBJ databases">
        <title>Description of Sphingomonas pokkalii sp nov, isolated from the rhizosphere of saline tolerant pokkali rice and its draft genome analysis.</title>
        <authorList>
            <person name="Menon R."/>
            <person name="Kumari S."/>
            <person name="Rameshkumar N."/>
        </authorList>
    </citation>
    <scope>NUCLEOTIDE SEQUENCE [LARGE SCALE GENOMIC DNA]</scope>
    <source>
        <strain evidence="10 11">L3B27</strain>
    </source>
</reference>
<sequence length="981" mass="105066">MLGSAAILFASVAPAAAAAAQTRQFDVAAQPARTGIPQFAHQAGIQILVPGPLAEHLRVNRVKGALDVTAALRLLLDGTDLVPVRAGGAIVLRRRAANESASLTPAAAQVEPAPMPLAAEPAAQAEPTAGEEIVVTGIRASLQQSINVKRAAGNIVDVITAQDIGKLPDQNVAESMSRITGVQITRREGDGSNFTVRGISQNRLEINGRTFLGPGAGGSASLESVSPEIISSIVVSKSPTADMPEGALGATVNLKTKRPLELADFVVSGRLQGAYTDQADHLGYRGSALVSKTFGDKVGILASAAYSNTHTRGYAFDTGGWTRTNNIDGNGDGVNDPGLYRPNRYMARIYDRAEERLTLNSSLQYRPGERWEMILDGTYTRLKRNRQSANYQILFNDNDVGAVADGSGTVVRSTYTGVTVRPLVYDEPTEFKSTNIGFSTRYAGEIVTVKADASYAKGLGTDGGPGASFTYVVVPRAGRTANATIDFSRGGTVPDLSLASNFNLNDPTQYQLASIFENDFRTDNSGYDGRVDFTIRTDAGPLKSIEVGSRYESIQFYSEAPQNIPTAASLLSRGDKNGDGILTVDELPGLVYNNRQGSFYPGVPGTFPRDILGGTTSKQAARDAFGLPVPRADTIPFGRVSIKDVRQDTLAFYAKGNVEGTIGSLPLTGNAGVRYISFERISSGYLSDTQPTASKSRFGYWLPSANASLELRRDLTFRLAAAKVVARPSLSDVGVSFVPLFVSRTGSRGNPALRPFEATQYDATLEWYFAPSSALTVAGFYKNVDSFTLNRTQSEFIPGLSDQIDPSTGQTYGAFQITQPVNGASGKIKGVELAYQQSLRFLPGLLGNLGVQANYTYVDSETPLIDEATRARLPLPGLSRHSYNLIGFYEDKTLSARVAYIYRSSYLLGQGSAAAGGSSYAAGRGQLDASAQLNLTRSLRLTVEAINLTRSIDRQYLQEQLRLLTSAREDRRIFFGLAATF</sequence>
<evidence type="ECO:0000256" key="5">
    <source>
        <dbReference type="ARBA" id="ARBA00023136"/>
    </source>
</evidence>
<evidence type="ECO:0000256" key="7">
    <source>
        <dbReference type="RuleBase" id="RU003357"/>
    </source>
</evidence>
<dbReference type="InterPro" id="IPR037066">
    <property type="entry name" value="Plug_dom_sf"/>
</dbReference>
<dbReference type="Gene3D" id="3.55.50.30">
    <property type="match status" value="1"/>
</dbReference>
<comment type="subcellular location">
    <subcellularLocation>
        <location evidence="1 7">Cell outer membrane</location>
    </subcellularLocation>
</comment>
<comment type="similarity">
    <text evidence="7">Belongs to the TonB-dependent receptor family.</text>
</comment>
<evidence type="ECO:0000256" key="8">
    <source>
        <dbReference type="SAM" id="SignalP"/>
    </source>
</evidence>
<dbReference type="InterPro" id="IPR010104">
    <property type="entry name" value="TonB_rcpt_bac"/>
</dbReference>